<dbReference type="PROSITE" id="PS50082">
    <property type="entry name" value="WD_REPEATS_2"/>
    <property type="match status" value="1"/>
</dbReference>
<dbReference type="EMBL" id="ML978962">
    <property type="protein sequence ID" value="KAF1931002.1"/>
    <property type="molecule type" value="Genomic_DNA"/>
</dbReference>
<keyword evidence="2" id="KW-0677">Repeat</keyword>
<dbReference type="Gene3D" id="2.130.10.10">
    <property type="entry name" value="YVTN repeat-like/Quinoprotein amine dehydrogenase"/>
    <property type="match status" value="1"/>
</dbReference>
<keyword evidence="1 3" id="KW-0853">WD repeat</keyword>
<evidence type="ECO:0000313" key="4">
    <source>
        <dbReference type="EMBL" id="KAF1931002.1"/>
    </source>
</evidence>
<dbReference type="OrthoDB" id="538223at2759"/>
<evidence type="ECO:0000313" key="5">
    <source>
        <dbReference type="Proteomes" id="UP000800082"/>
    </source>
</evidence>
<dbReference type="InterPro" id="IPR015943">
    <property type="entry name" value="WD40/YVTN_repeat-like_dom_sf"/>
</dbReference>
<dbReference type="InterPro" id="IPR036322">
    <property type="entry name" value="WD40_repeat_dom_sf"/>
</dbReference>
<sequence length="251" mass="27356">MTKLCSLFQDLRDGDKLTSLIQDARRFLMYHKGAIEGYPLQSYASALLFSPIGSQTRQLFKHEEPKGITIRPASSDKWSACLQTLEGHSDTVRSVAFSRDSTRLASGTGDGALRIWDASSGVCLQTLEIGHTPFNLSFDSTGSILYTEMGTIALQGGEDLSFGSTGSVLYTEIGTIALRSREGFTAKETIELTRSQFVSTSLSSDRKWITHKGKNVLWIPSEYRPSCSSVSGNIVGTGVSSGRVWFCTADL</sequence>
<dbReference type="InterPro" id="IPR019775">
    <property type="entry name" value="WD40_repeat_CS"/>
</dbReference>
<dbReference type="RefSeq" id="XP_033451250.1">
    <property type="nucleotide sequence ID" value="XM_033589700.1"/>
</dbReference>
<dbReference type="PROSITE" id="PS50294">
    <property type="entry name" value="WD_REPEATS_REGION"/>
    <property type="match status" value="1"/>
</dbReference>
<dbReference type="GeneID" id="54347348"/>
<evidence type="ECO:0000256" key="3">
    <source>
        <dbReference type="PROSITE-ProRule" id="PRU00221"/>
    </source>
</evidence>
<dbReference type="SUPFAM" id="SSF50978">
    <property type="entry name" value="WD40 repeat-like"/>
    <property type="match status" value="1"/>
</dbReference>
<dbReference type="Pfam" id="PF00400">
    <property type="entry name" value="WD40"/>
    <property type="match status" value="1"/>
</dbReference>
<feature type="repeat" description="WD" evidence="3">
    <location>
        <begin position="85"/>
        <end position="126"/>
    </location>
</feature>
<dbReference type="SMART" id="SM00320">
    <property type="entry name" value="WD40"/>
    <property type="match status" value="1"/>
</dbReference>
<gene>
    <name evidence="4" type="ORF">M421DRAFT_363951</name>
</gene>
<accession>A0A6A5RT38</accession>
<reference evidence="4" key="1">
    <citation type="journal article" date="2020" name="Stud. Mycol.">
        <title>101 Dothideomycetes genomes: a test case for predicting lifestyles and emergence of pathogens.</title>
        <authorList>
            <person name="Haridas S."/>
            <person name="Albert R."/>
            <person name="Binder M."/>
            <person name="Bloem J."/>
            <person name="Labutti K."/>
            <person name="Salamov A."/>
            <person name="Andreopoulos B."/>
            <person name="Baker S."/>
            <person name="Barry K."/>
            <person name="Bills G."/>
            <person name="Bluhm B."/>
            <person name="Cannon C."/>
            <person name="Castanera R."/>
            <person name="Culley D."/>
            <person name="Daum C."/>
            <person name="Ezra D."/>
            <person name="Gonzalez J."/>
            <person name="Henrissat B."/>
            <person name="Kuo A."/>
            <person name="Liang C."/>
            <person name="Lipzen A."/>
            <person name="Lutzoni F."/>
            <person name="Magnuson J."/>
            <person name="Mondo S."/>
            <person name="Nolan M."/>
            <person name="Ohm R."/>
            <person name="Pangilinan J."/>
            <person name="Park H.-J."/>
            <person name="Ramirez L."/>
            <person name="Alfaro M."/>
            <person name="Sun H."/>
            <person name="Tritt A."/>
            <person name="Yoshinaga Y."/>
            <person name="Zwiers L.-H."/>
            <person name="Turgeon B."/>
            <person name="Goodwin S."/>
            <person name="Spatafora J."/>
            <person name="Crous P."/>
            <person name="Grigoriev I."/>
        </authorList>
    </citation>
    <scope>NUCLEOTIDE SEQUENCE</scope>
    <source>
        <strain evidence="4">CBS 183.55</strain>
    </source>
</reference>
<evidence type="ECO:0000256" key="2">
    <source>
        <dbReference type="ARBA" id="ARBA00022737"/>
    </source>
</evidence>
<dbReference type="Proteomes" id="UP000800082">
    <property type="component" value="Unassembled WGS sequence"/>
</dbReference>
<protein>
    <submittedName>
        <fullName evidence="4">Uncharacterized protein</fullName>
    </submittedName>
</protein>
<organism evidence="4 5">
    <name type="scientific">Didymella exigua CBS 183.55</name>
    <dbReference type="NCBI Taxonomy" id="1150837"/>
    <lineage>
        <taxon>Eukaryota</taxon>
        <taxon>Fungi</taxon>
        <taxon>Dikarya</taxon>
        <taxon>Ascomycota</taxon>
        <taxon>Pezizomycotina</taxon>
        <taxon>Dothideomycetes</taxon>
        <taxon>Pleosporomycetidae</taxon>
        <taxon>Pleosporales</taxon>
        <taxon>Pleosporineae</taxon>
        <taxon>Didymellaceae</taxon>
        <taxon>Didymella</taxon>
    </lineage>
</organism>
<evidence type="ECO:0000256" key="1">
    <source>
        <dbReference type="ARBA" id="ARBA00022574"/>
    </source>
</evidence>
<dbReference type="PANTHER" id="PTHR19848">
    <property type="entry name" value="WD40 REPEAT PROTEIN"/>
    <property type="match status" value="1"/>
</dbReference>
<name>A0A6A5RT38_9PLEO</name>
<dbReference type="PANTHER" id="PTHR19848:SF8">
    <property type="entry name" value="F-BOX AND WD REPEAT DOMAIN CONTAINING 7"/>
    <property type="match status" value="1"/>
</dbReference>
<proteinExistence type="predicted"/>
<dbReference type="PROSITE" id="PS00678">
    <property type="entry name" value="WD_REPEATS_1"/>
    <property type="match status" value="1"/>
</dbReference>
<dbReference type="AlphaFoldDB" id="A0A6A5RT38"/>
<dbReference type="InterPro" id="IPR001680">
    <property type="entry name" value="WD40_rpt"/>
</dbReference>
<keyword evidence="5" id="KW-1185">Reference proteome</keyword>